<protein>
    <submittedName>
        <fullName evidence="1">Uncharacterized protein</fullName>
    </submittedName>
</protein>
<evidence type="ECO:0000313" key="2">
    <source>
        <dbReference type="Proteomes" id="UP000315295"/>
    </source>
</evidence>
<name>A0A540KD61_MALBA</name>
<keyword evidence="2" id="KW-1185">Reference proteome</keyword>
<organism evidence="1 2">
    <name type="scientific">Malus baccata</name>
    <name type="common">Siberian crab apple</name>
    <name type="synonym">Pyrus baccata</name>
    <dbReference type="NCBI Taxonomy" id="106549"/>
    <lineage>
        <taxon>Eukaryota</taxon>
        <taxon>Viridiplantae</taxon>
        <taxon>Streptophyta</taxon>
        <taxon>Embryophyta</taxon>
        <taxon>Tracheophyta</taxon>
        <taxon>Spermatophyta</taxon>
        <taxon>Magnoliopsida</taxon>
        <taxon>eudicotyledons</taxon>
        <taxon>Gunneridae</taxon>
        <taxon>Pentapetalae</taxon>
        <taxon>rosids</taxon>
        <taxon>fabids</taxon>
        <taxon>Rosales</taxon>
        <taxon>Rosaceae</taxon>
        <taxon>Amygdaloideae</taxon>
        <taxon>Maleae</taxon>
        <taxon>Malus</taxon>
    </lineage>
</organism>
<proteinExistence type="predicted"/>
<gene>
    <name evidence="1" type="ORF">C1H46_042407</name>
</gene>
<dbReference type="EMBL" id="VIEB01001454">
    <property type="protein sequence ID" value="TQD72060.1"/>
    <property type="molecule type" value="Genomic_DNA"/>
</dbReference>
<evidence type="ECO:0000313" key="1">
    <source>
        <dbReference type="EMBL" id="TQD72060.1"/>
    </source>
</evidence>
<sequence>MDKCFEIVSNWYNGSRELFPEEVRRAEIICEKLKCGLEMMSLAAFHGIAGDPTWFTREYQATLSKGNSRHTKESSSSHPE</sequence>
<comment type="caution">
    <text evidence="1">The sequence shown here is derived from an EMBL/GenBank/DDBJ whole genome shotgun (WGS) entry which is preliminary data.</text>
</comment>
<dbReference type="Proteomes" id="UP000315295">
    <property type="component" value="Unassembled WGS sequence"/>
</dbReference>
<accession>A0A540KD61</accession>
<reference evidence="1 2" key="1">
    <citation type="journal article" date="2019" name="G3 (Bethesda)">
        <title>Sequencing of a Wild Apple (Malus baccata) Genome Unravels the Differences Between Cultivated and Wild Apple Species Regarding Disease Resistance and Cold Tolerance.</title>
        <authorList>
            <person name="Chen X."/>
        </authorList>
    </citation>
    <scope>NUCLEOTIDE SEQUENCE [LARGE SCALE GENOMIC DNA]</scope>
    <source>
        <strain evidence="2">cv. Shandingzi</strain>
        <tissue evidence="1">Leaves</tissue>
    </source>
</reference>
<dbReference type="AlphaFoldDB" id="A0A540KD61"/>